<dbReference type="GO" id="GO:0003747">
    <property type="term" value="F:translation release factor activity"/>
    <property type="evidence" value="ECO:0007669"/>
    <property type="project" value="InterPro"/>
</dbReference>
<dbReference type="InterPro" id="IPR000352">
    <property type="entry name" value="Pep_chain_release_fac_I"/>
</dbReference>
<dbReference type="Pfam" id="PF00472">
    <property type="entry name" value="RF-1"/>
    <property type="match status" value="1"/>
</dbReference>
<gene>
    <name evidence="6" type="ORF">METZ01_LOCUS116365</name>
</gene>
<comment type="similarity">
    <text evidence="1">Belongs to the prokaryotic/mitochondrial release factor family.</text>
</comment>
<dbReference type="Pfam" id="PF03462">
    <property type="entry name" value="PCRF"/>
    <property type="match status" value="1"/>
</dbReference>
<dbReference type="AlphaFoldDB" id="A0A381XGC5"/>
<accession>A0A381XGC5</accession>
<protein>
    <recommendedName>
        <fullName evidence="5">Prokaryotic-type class I peptide chain release factors domain-containing protein</fullName>
    </recommendedName>
</protein>
<dbReference type="SUPFAM" id="SSF75620">
    <property type="entry name" value="Release factor"/>
    <property type="match status" value="1"/>
</dbReference>
<dbReference type="PROSITE" id="PS00745">
    <property type="entry name" value="RF_PROK_I"/>
    <property type="match status" value="1"/>
</dbReference>
<dbReference type="Gene3D" id="6.10.140.1950">
    <property type="match status" value="1"/>
</dbReference>
<dbReference type="Gene3D" id="3.30.160.20">
    <property type="match status" value="1"/>
</dbReference>
<feature type="coiled-coil region" evidence="4">
    <location>
        <begin position="51"/>
        <end position="94"/>
    </location>
</feature>
<evidence type="ECO:0000256" key="4">
    <source>
        <dbReference type="SAM" id="Coils"/>
    </source>
</evidence>
<keyword evidence="3" id="KW-0648">Protein biosynthesis</keyword>
<dbReference type="FunFam" id="3.30.70.1660:FF:000002">
    <property type="entry name" value="Peptide chain release factor 1"/>
    <property type="match status" value="1"/>
</dbReference>
<keyword evidence="2" id="KW-0488">Methylation</keyword>
<keyword evidence="4" id="KW-0175">Coiled coil</keyword>
<sequence>MFTKLEEVEKRYNHLNAQMSDPKVITRQQEFQQYAREQSELAPVVAEYRAYKKIQNQLENNQKILKEDADEEILVMAREEILDLQKQMIAVEQKIKIMILPRDPRDERSVIMEIRAGTGGEEAALFALDLFRMYSRYAEAKKWESEILSQSETAKGGFKEVIFSIQGKGVYSKLKYEGGTHRVQRVPETETQGRVHTSAVTVAIMPQVDDVDIKINPSDLKIDVFRSSGPGGQSVNTTDSAVRITHMPSNLTVSCQDEKSQHKNKDKAMKVLR</sequence>
<dbReference type="PANTHER" id="PTHR43804:SF7">
    <property type="entry name" value="LD18447P"/>
    <property type="match status" value="1"/>
</dbReference>
<evidence type="ECO:0000256" key="2">
    <source>
        <dbReference type="ARBA" id="ARBA00022481"/>
    </source>
</evidence>
<dbReference type="EMBL" id="UINC01014997">
    <property type="protein sequence ID" value="SVA63511.1"/>
    <property type="molecule type" value="Genomic_DNA"/>
</dbReference>
<proteinExistence type="inferred from homology"/>
<dbReference type="NCBIfam" id="NF001859">
    <property type="entry name" value="PRK00591.1"/>
    <property type="match status" value="1"/>
</dbReference>
<reference evidence="6" key="1">
    <citation type="submission" date="2018-05" db="EMBL/GenBank/DDBJ databases">
        <authorList>
            <person name="Lanie J.A."/>
            <person name="Ng W.-L."/>
            <person name="Kazmierczak K.M."/>
            <person name="Andrzejewski T.M."/>
            <person name="Davidsen T.M."/>
            <person name="Wayne K.J."/>
            <person name="Tettelin H."/>
            <person name="Glass J.I."/>
            <person name="Rusch D."/>
            <person name="Podicherti R."/>
            <person name="Tsui H.-C.T."/>
            <person name="Winkler M.E."/>
        </authorList>
    </citation>
    <scope>NUCLEOTIDE SEQUENCE</scope>
</reference>
<organism evidence="6">
    <name type="scientific">marine metagenome</name>
    <dbReference type="NCBI Taxonomy" id="408172"/>
    <lineage>
        <taxon>unclassified sequences</taxon>
        <taxon>metagenomes</taxon>
        <taxon>ecological metagenomes</taxon>
    </lineage>
</organism>
<evidence type="ECO:0000256" key="3">
    <source>
        <dbReference type="ARBA" id="ARBA00022917"/>
    </source>
</evidence>
<name>A0A381XGC5_9ZZZZ</name>
<dbReference type="InterPro" id="IPR045853">
    <property type="entry name" value="Pep_chain_release_fac_I_sf"/>
</dbReference>
<dbReference type="GO" id="GO:0005737">
    <property type="term" value="C:cytoplasm"/>
    <property type="evidence" value="ECO:0007669"/>
    <property type="project" value="UniProtKB-ARBA"/>
</dbReference>
<dbReference type="SMART" id="SM00937">
    <property type="entry name" value="PCRF"/>
    <property type="match status" value="1"/>
</dbReference>
<dbReference type="InterPro" id="IPR005139">
    <property type="entry name" value="PCRF"/>
</dbReference>
<dbReference type="InterPro" id="IPR050057">
    <property type="entry name" value="Prokaryotic/Mito_RF"/>
</dbReference>
<evidence type="ECO:0000256" key="1">
    <source>
        <dbReference type="ARBA" id="ARBA00010835"/>
    </source>
</evidence>
<feature type="non-terminal residue" evidence="6">
    <location>
        <position position="273"/>
    </location>
</feature>
<evidence type="ECO:0000259" key="5">
    <source>
        <dbReference type="PROSITE" id="PS00745"/>
    </source>
</evidence>
<feature type="domain" description="Prokaryotic-type class I peptide chain release factors" evidence="5">
    <location>
        <begin position="226"/>
        <end position="242"/>
    </location>
</feature>
<dbReference type="FunFam" id="3.30.160.20:FF:000004">
    <property type="entry name" value="Peptide chain release factor 1"/>
    <property type="match status" value="1"/>
</dbReference>
<dbReference type="PANTHER" id="PTHR43804">
    <property type="entry name" value="LD18447P"/>
    <property type="match status" value="1"/>
</dbReference>
<evidence type="ECO:0000313" key="6">
    <source>
        <dbReference type="EMBL" id="SVA63511.1"/>
    </source>
</evidence>
<dbReference type="Gene3D" id="3.30.70.1660">
    <property type="match status" value="1"/>
</dbReference>